<dbReference type="InterPro" id="IPR038732">
    <property type="entry name" value="HpyO/CreE_NAD-binding"/>
</dbReference>
<evidence type="ECO:0000313" key="3">
    <source>
        <dbReference type="Proteomes" id="UP001500655"/>
    </source>
</evidence>
<keyword evidence="3" id="KW-1185">Reference proteome</keyword>
<dbReference type="Proteomes" id="UP001500655">
    <property type="component" value="Unassembled WGS sequence"/>
</dbReference>
<dbReference type="Gene3D" id="3.50.50.60">
    <property type="entry name" value="FAD/NAD(P)-binding domain"/>
    <property type="match status" value="1"/>
</dbReference>
<comment type="caution">
    <text evidence="2">The sequence shown here is derived from an EMBL/GenBank/DDBJ whole genome shotgun (WGS) entry which is preliminary data.</text>
</comment>
<evidence type="ECO:0000259" key="1">
    <source>
        <dbReference type="Pfam" id="PF13454"/>
    </source>
</evidence>
<feature type="domain" description="FAD-dependent urate hydroxylase HpyO/Asp monooxygenase CreE-like FAD/NAD(P)-binding" evidence="1">
    <location>
        <begin position="3"/>
        <end position="119"/>
    </location>
</feature>
<evidence type="ECO:0000313" key="2">
    <source>
        <dbReference type="EMBL" id="GAA1770962.1"/>
    </source>
</evidence>
<dbReference type="PANTHER" id="PTHR40254:SF1">
    <property type="entry name" value="BLR0577 PROTEIN"/>
    <property type="match status" value="1"/>
</dbReference>
<gene>
    <name evidence="2" type="ORF">GCM10009681_48030</name>
</gene>
<name>A0ABN2L088_9ACTN</name>
<proteinExistence type="predicted"/>
<dbReference type="Pfam" id="PF13454">
    <property type="entry name" value="NAD_binding_9"/>
    <property type="match status" value="1"/>
</dbReference>
<dbReference type="InterPro" id="IPR052189">
    <property type="entry name" value="L-asp_N-monooxygenase_NS-form"/>
</dbReference>
<reference evidence="2 3" key="1">
    <citation type="journal article" date="2019" name="Int. J. Syst. Evol. Microbiol.">
        <title>The Global Catalogue of Microorganisms (GCM) 10K type strain sequencing project: providing services to taxonomists for standard genome sequencing and annotation.</title>
        <authorList>
            <consortium name="The Broad Institute Genomics Platform"/>
            <consortium name="The Broad Institute Genome Sequencing Center for Infectious Disease"/>
            <person name="Wu L."/>
            <person name="Ma J."/>
        </authorList>
    </citation>
    <scope>NUCLEOTIDE SEQUENCE [LARGE SCALE GENOMIC DNA]</scope>
    <source>
        <strain evidence="2 3">JCM 13249</strain>
    </source>
</reference>
<protein>
    <submittedName>
        <fullName evidence="2">FAD/NAD(P)-binding protein</fullName>
    </submittedName>
</protein>
<dbReference type="PANTHER" id="PTHR40254">
    <property type="entry name" value="BLR0577 PROTEIN"/>
    <property type="match status" value="1"/>
</dbReference>
<dbReference type="SUPFAM" id="SSF51905">
    <property type="entry name" value="FAD/NAD(P)-binding domain"/>
    <property type="match status" value="2"/>
</dbReference>
<sequence>MLLIEPGTPGAGVAYGAARPWHLLNSRAGAMSADPDDPGHFVTWLRGRGIAAGPDDFVSRRHFGRYLYASLEAAACAYPGRLRLFDSPVARVATGPDGPALVLADGRLLRADRAVLAVGGSGGGQPAGLTEAGRSHPGYVADPWAPRALDAIPRGARVLLLGTGLTAIDVMLSLVEAGHGGPVTAVSRHGLLPRAHGAAGPPVTLPHQTRLRPLMRQLRVAAAAHGDWRPVVDGLRPHLDALWTGFSAEEQDRFLRHVARHWEVHRHRMAPAVADRVEALRASGDLTVRAGRPARIEPAGPGLLVTFADGHQERYGAVVACTGSCRLPEAAGPLLTTLLGDGLVRPGPHGLGLDVDAAGRLRDAAGRVNPRLWTVGPLRRGALWETTAVPEIRAQARALAEQLRTVGERMEERPARPAIVAVNQLAA</sequence>
<organism evidence="2 3">
    <name type="scientific">Luedemannella helvata</name>
    <dbReference type="NCBI Taxonomy" id="349315"/>
    <lineage>
        <taxon>Bacteria</taxon>
        <taxon>Bacillati</taxon>
        <taxon>Actinomycetota</taxon>
        <taxon>Actinomycetes</taxon>
        <taxon>Micromonosporales</taxon>
        <taxon>Micromonosporaceae</taxon>
        <taxon>Luedemannella</taxon>
    </lineage>
</organism>
<dbReference type="EMBL" id="BAAALS010000029">
    <property type="protein sequence ID" value="GAA1770962.1"/>
    <property type="molecule type" value="Genomic_DNA"/>
</dbReference>
<dbReference type="InterPro" id="IPR036188">
    <property type="entry name" value="FAD/NAD-bd_sf"/>
</dbReference>
<accession>A0ABN2L088</accession>